<evidence type="ECO:0000313" key="1">
    <source>
        <dbReference type="EnsemblPlants" id="TuG1812G0200000059.01.T01"/>
    </source>
</evidence>
<accession>A0A8R7P8P5</accession>
<organism evidence="1 2">
    <name type="scientific">Triticum urartu</name>
    <name type="common">Red wild einkorn</name>
    <name type="synonym">Crithodium urartu</name>
    <dbReference type="NCBI Taxonomy" id="4572"/>
    <lineage>
        <taxon>Eukaryota</taxon>
        <taxon>Viridiplantae</taxon>
        <taxon>Streptophyta</taxon>
        <taxon>Embryophyta</taxon>
        <taxon>Tracheophyta</taxon>
        <taxon>Spermatophyta</taxon>
        <taxon>Magnoliopsida</taxon>
        <taxon>Liliopsida</taxon>
        <taxon>Poales</taxon>
        <taxon>Poaceae</taxon>
        <taxon>BOP clade</taxon>
        <taxon>Pooideae</taxon>
        <taxon>Triticodae</taxon>
        <taxon>Triticeae</taxon>
        <taxon>Triticinae</taxon>
        <taxon>Triticum</taxon>
    </lineage>
</organism>
<dbReference type="Gramene" id="TuG1812G0200000059.01.T01">
    <property type="protein sequence ID" value="TuG1812G0200000059.01.T01"/>
    <property type="gene ID" value="TuG1812G0200000059.01"/>
</dbReference>
<proteinExistence type="predicted"/>
<name>A0A8R7P8P5_TRIUA</name>
<dbReference type="Proteomes" id="UP000015106">
    <property type="component" value="Chromosome 2"/>
</dbReference>
<reference evidence="1" key="3">
    <citation type="submission" date="2022-06" db="UniProtKB">
        <authorList>
            <consortium name="EnsemblPlants"/>
        </authorList>
    </citation>
    <scope>IDENTIFICATION</scope>
</reference>
<sequence>MHVFEWEGKSSTRLEECTMELQGIPFLGSEYFDSWDGSLQPPALLF</sequence>
<keyword evidence="2" id="KW-1185">Reference proteome</keyword>
<dbReference type="EnsemblPlants" id="TuG1812G0200000059.01.T01">
    <property type="protein sequence ID" value="TuG1812G0200000059.01.T01"/>
    <property type="gene ID" value="TuG1812G0200000059.01"/>
</dbReference>
<reference evidence="2" key="1">
    <citation type="journal article" date="2013" name="Nature">
        <title>Draft genome of the wheat A-genome progenitor Triticum urartu.</title>
        <authorList>
            <person name="Ling H.Q."/>
            <person name="Zhao S."/>
            <person name="Liu D."/>
            <person name="Wang J."/>
            <person name="Sun H."/>
            <person name="Zhang C."/>
            <person name="Fan H."/>
            <person name="Li D."/>
            <person name="Dong L."/>
            <person name="Tao Y."/>
            <person name="Gao C."/>
            <person name="Wu H."/>
            <person name="Li Y."/>
            <person name="Cui Y."/>
            <person name="Guo X."/>
            <person name="Zheng S."/>
            <person name="Wang B."/>
            <person name="Yu K."/>
            <person name="Liang Q."/>
            <person name="Yang W."/>
            <person name="Lou X."/>
            <person name="Chen J."/>
            <person name="Feng M."/>
            <person name="Jian J."/>
            <person name="Zhang X."/>
            <person name="Luo G."/>
            <person name="Jiang Y."/>
            <person name="Liu J."/>
            <person name="Wang Z."/>
            <person name="Sha Y."/>
            <person name="Zhang B."/>
            <person name="Wu H."/>
            <person name="Tang D."/>
            <person name="Shen Q."/>
            <person name="Xue P."/>
            <person name="Zou S."/>
            <person name="Wang X."/>
            <person name="Liu X."/>
            <person name="Wang F."/>
            <person name="Yang Y."/>
            <person name="An X."/>
            <person name="Dong Z."/>
            <person name="Zhang K."/>
            <person name="Zhang X."/>
            <person name="Luo M.C."/>
            <person name="Dvorak J."/>
            <person name="Tong Y."/>
            <person name="Wang J."/>
            <person name="Yang H."/>
            <person name="Li Z."/>
            <person name="Wang D."/>
            <person name="Zhang A."/>
            <person name="Wang J."/>
        </authorList>
    </citation>
    <scope>NUCLEOTIDE SEQUENCE</scope>
    <source>
        <strain evidence="2">cv. G1812</strain>
    </source>
</reference>
<protein>
    <submittedName>
        <fullName evidence="1">Uncharacterized protein</fullName>
    </submittedName>
</protein>
<reference evidence="1" key="2">
    <citation type="submission" date="2018-03" db="EMBL/GenBank/DDBJ databases">
        <title>The Triticum urartu genome reveals the dynamic nature of wheat genome evolution.</title>
        <authorList>
            <person name="Ling H."/>
            <person name="Ma B."/>
            <person name="Shi X."/>
            <person name="Liu H."/>
            <person name="Dong L."/>
            <person name="Sun H."/>
            <person name="Cao Y."/>
            <person name="Gao Q."/>
            <person name="Zheng S."/>
            <person name="Li Y."/>
            <person name="Yu Y."/>
            <person name="Du H."/>
            <person name="Qi M."/>
            <person name="Li Y."/>
            <person name="Yu H."/>
            <person name="Cui Y."/>
            <person name="Wang N."/>
            <person name="Chen C."/>
            <person name="Wu H."/>
            <person name="Zhao Y."/>
            <person name="Zhang J."/>
            <person name="Li Y."/>
            <person name="Zhou W."/>
            <person name="Zhang B."/>
            <person name="Hu W."/>
            <person name="Eijk M."/>
            <person name="Tang J."/>
            <person name="Witsenboer H."/>
            <person name="Zhao S."/>
            <person name="Li Z."/>
            <person name="Zhang A."/>
            <person name="Wang D."/>
            <person name="Liang C."/>
        </authorList>
    </citation>
    <scope>NUCLEOTIDE SEQUENCE [LARGE SCALE GENOMIC DNA]</scope>
    <source>
        <strain evidence="1">cv. G1812</strain>
    </source>
</reference>
<evidence type="ECO:0000313" key="2">
    <source>
        <dbReference type="Proteomes" id="UP000015106"/>
    </source>
</evidence>
<dbReference type="AlphaFoldDB" id="A0A8R7P8P5"/>